<name>A0A1H9GQL0_9BACT</name>
<dbReference type="GO" id="GO:0006412">
    <property type="term" value="P:translation"/>
    <property type="evidence" value="ECO:0007669"/>
    <property type="project" value="UniProtKB-UniRule"/>
</dbReference>
<dbReference type="Proteomes" id="UP000199021">
    <property type="component" value="Unassembled WGS sequence"/>
</dbReference>
<evidence type="ECO:0000256" key="5">
    <source>
        <dbReference type="ARBA" id="ARBA00035202"/>
    </source>
</evidence>
<keyword evidence="6" id="KW-0694">RNA-binding</keyword>
<dbReference type="InterPro" id="IPR022973">
    <property type="entry name" value="Ribosomal_uL10_bac"/>
</dbReference>
<evidence type="ECO:0000313" key="8">
    <source>
        <dbReference type="Proteomes" id="UP000199021"/>
    </source>
</evidence>
<dbReference type="GO" id="GO:0005840">
    <property type="term" value="C:ribosome"/>
    <property type="evidence" value="ECO:0007669"/>
    <property type="project" value="UniProtKB-KW"/>
</dbReference>
<dbReference type="GO" id="GO:1990904">
    <property type="term" value="C:ribonucleoprotein complex"/>
    <property type="evidence" value="ECO:0007669"/>
    <property type="project" value="UniProtKB-KW"/>
</dbReference>
<dbReference type="Gene3D" id="3.30.70.1730">
    <property type="match status" value="1"/>
</dbReference>
<evidence type="ECO:0000256" key="1">
    <source>
        <dbReference type="ARBA" id="ARBA00002633"/>
    </source>
</evidence>
<reference evidence="8" key="1">
    <citation type="submission" date="2016-10" db="EMBL/GenBank/DDBJ databases">
        <authorList>
            <person name="Varghese N."/>
            <person name="Submissions S."/>
        </authorList>
    </citation>
    <scope>NUCLEOTIDE SEQUENCE [LARGE SCALE GENOMIC DNA]</scope>
    <source>
        <strain evidence="8">DSM 24740</strain>
    </source>
</reference>
<keyword evidence="6" id="KW-0699">rRNA-binding</keyword>
<accession>A0A1H9GQL0</accession>
<dbReference type="NCBIfam" id="NF000955">
    <property type="entry name" value="PRK00099.1-1"/>
    <property type="match status" value="1"/>
</dbReference>
<dbReference type="PANTHER" id="PTHR11560">
    <property type="entry name" value="39S RIBOSOMAL PROTEIN L10, MITOCHONDRIAL"/>
    <property type="match status" value="1"/>
</dbReference>
<organism evidence="7 8">
    <name type="scientific">Neolewinella agarilytica</name>
    <dbReference type="NCBI Taxonomy" id="478744"/>
    <lineage>
        <taxon>Bacteria</taxon>
        <taxon>Pseudomonadati</taxon>
        <taxon>Bacteroidota</taxon>
        <taxon>Saprospiria</taxon>
        <taxon>Saprospirales</taxon>
        <taxon>Lewinellaceae</taxon>
        <taxon>Neolewinella</taxon>
    </lineage>
</organism>
<dbReference type="OrthoDB" id="1523686at2"/>
<dbReference type="Pfam" id="PF00466">
    <property type="entry name" value="Ribosomal_L10"/>
    <property type="match status" value="1"/>
</dbReference>
<dbReference type="EMBL" id="FOFB01000011">
    <property type="protein sequence ID" value="SEQ52382.1"/>
    <property type="molecule type" value="Genomic_DNA"/>
</dbReference>
<keyword evidence="8" id="KW-1185">Reference proteome</keyword>
<dbReference type="SUPFAM" id="SSF160369">
    <property type="entry name" value="Ribosomal protein L10-like"/>
    <property type="match status" value="1"/>
</dbReference>
<dbReference type="InterPro" id="IPR047865">
    <property type="entry name" value="Ribosomal_uL10_bac_type"/>
</dbReference>
<comment type="function">
    <text evidence="1 6">Forms part of the ribosomal stalk, playing a central role in the interaction of the ribosome with GTP-bound translation factors.</text>
</comment>
<dbReference type="Gene3D" id="6.10.250.290">
    <property type="match status" value="1"/>
</dbReference>
<keyword evidence="3 6" id="KW-0689">Ribosomal protein</keyword>
<comment type="subunit">
    <text evidence="6">Part of the ribosomal stalk of the 50S ribosomal subunit. The N-terminus interacts with L11 and the large rRNA to form the base of the stalk. The C-terminus forms an elongated spine to which L12 dimers bind in a sequential fashion forming a multimeric L10(L12)X complex.</text>
</comment>
<evidence type="ECO:0000256" key="3">
    <source>
        <dbReference type="ARBA" id="ARBA00022980"/>
    </source>
</evidence>
<dbReference type="InParanoid" id="A0A1H9GQL0"/>
<evidence type="ECO:0000256" key="6">
    <source>
        <dbReference type="HAMAP-Rule" id="MF_00362"/>
    </source>
</evidence>
<sequence>MTKTEKGAAIEQLKERFENNEFFYIADASTMTAEKTTELRGMLFEKGISMQVVKNTLARKALEALPEENNYSAVFDALKGPTAIMFTEVANAPAKVIKEFRGADGERPILKAAYIASSVYTGDEQLDALAKLKSREEMISDVLTLLQSPMQNLLGALNSGGSKIAGILKTLEEREA</sequence>
<dbReference type="AlphaFoldDB" id="A0A1H9GQL0"/>
<dbReference type="RefSeq" id="WP_090168391.1">
    <property type="nucleotide sequence ID" value="NZ_FOFB01000011.1"/>
</dbReference>
<evidence type="ECO:0000256" key="2">
    <source>
        <dbReference type="ARBA" id="ARBA00008889"/>
    </source>
</evidence>
<dbReference type="HAMAP" id="MF_00362">
    <property type="entry name" value="Ribosomal_uL10"/>
    <property type="match status" value="1"/>
</dbReference>
<protein>
    <recommendedName>
        <fullName evidence="5 6">Large ribosomal subunit protein uL10</fullName>
    </recommendedName>
</protein>
<gene>
    <name evidence="6" type="primary">rplJ</name>
    <name evidence="7" type="ORF">SAMN05444359_11167</name>
</gene>
<keyword evidence="4 6" id="KW-0687">Ribonucleoprotein</keyword>
<dbReference type="InterPro" id="IPR043141">
    <property type="entry name" value="Ribosomal_uL10-like_sf"/>
</dbReference>
<dbReference type="FunCoup" id="A0A1H9GQL0">
    <property type="interactions" value="448"/>
</dbReference>
<comment type="similarity">
    <text evidence="2 6">Belongs to the universal ribosomal protein uL10 family.</text>
</comment>
<dbReference type="GO" id="GO:0070180">
    <property type="term" value="F:large ribosomal subunit rRNA binding"/>
    <property type="evidence" value="ECO:0007669"/>
    <property type="project" value="UniProtKB-UniRule"/>
</dbReference>
<dbReference type="CDD" id="cd05797">
    <property type="entry name" value="Ribosomal_L10"/>
    <property type="match status" value="1"/>
</dbReference>
<evidence type="ECO:0000313" key="7">
    <source>
        <dbReference type="EMBL" id="SEQ52382.1"/>
    </source>
</evidence>
<dbReference type="STRING" id="478744.SAMN05444359_11167"/>
<evidence type="ECO:0000256" key="4">
    <source>
        <dbReference type="ARBA" id="ARBA00023274"/>
    </source>
</evidence>
<dbReference type="InterPro" id="IPR001790">
    <property type="entry name" value="Ribosomal_uL10"/>
</dbReference>
<proteinExistence type="inferred from homology"/>